<accession>A0A392TSG5</accession>
<keyword evidence="3" id="KW-1185">Reference proteome</keyword>
<feature type="region of interest" description="Disordered" evidence="1">
    <location>
        <begin position="1"/>
        <end position="32"/>
    </location>
</feature>
<sequence>GAEGSSGDEGDGVSSLEGDGEGGGVDEGVRMRDGLRLLEPVALVLEDPPTSSSLP</sequence>
<comment type="caution">
    <text evidence="2">The sequence shown here is derived from an EMBL/GenBank/DDBJ whole genome shotgun (WGS) entry which is preliminary data.</text>
</comment>
<dbReference type="AlphaFoldDB" id="A0A392TSG5"/>
<feature type="compositionally biased region" description="Acidic residues" evidence="1">
    <location>
        <begin position="1"/>
        <end position="11"/>
    </location>
</feature>
<name>A0A392TSG5_9FABA</name>
<feature type="non-terminal residue" evidence="2">
    <location>
        <position position="55"/>
    </location>
</feature>
<proteinExistence type="predicted"/>
<evidence type="ECO:0000313" key="3">
    <source>
        <dbReference type="Proteomes" id="UP000265520"/>
    </source>
</evidence>
<dbReference type="Proteomes" id="UP000265520">
    <property type="component" value="Unassembled WGS sequence"/>
</dbReference>
<feature type="non-terminal residue" evidence="2">
    <location>
        <position position="1"/>
    </location>
</feature>
<evidence type="ECO:0000313" key="2">
    <source>
        <dbReference type="EMBL" id="MCI63829.1"/>
    </source>
</evidence>
<dbReference type="EMBL" id="LXQA010644368">
    <property type="protein sequence ID" value="MCI63829.1"/>
    <property type="molecule type" value="Genomic_DNA"/>
</dbReference>
<protein>
    <submittedName>
        <fullName evidence="2">Uncharacterized protein</fullName>
    </submittedName>
</protein>
<organism evidence="2 3">
    <name type="scientific">Trifolium medium</name>
    <dbReference type="NCBI Taxonomy" id="97028"/>
    <lineage>
        <taxon>Eukaryota</taxon>
        <taxon>Viridiplantae</taxon>
        <taxon>Streptophyta</taxon>
        <taxon>Embryophyta</taxon>
        <taxon>Tracheophyta</taxon>
        <taxon>Spermatophyta</taxon>
        <taxon>Magnoliopsida</taxon>
        <taxon>eudicotyledons</taxon>
        <taxon>Gunneridae</taxon>
        <taxon>Pentapetalae</taxon>
        <taxon>rosids</taxon>
        <taxon>fabids</taxon>
        <taxon>Fabales</taxon>
        <taxon>Fabaceae</taxon>
        <taxon>Papilionoideae</taxon>
        <taxon>50 kb inversion clade</taxon>
        <taxon>NPAAA clade</taxon>
        <taxon>Hologalegina</taxon>
        <taxon>IRL clade</taxon>
        <taxon>Trifolieae</taxon>
        <taxon>Trifolium</taxon>
    </lineage>
</organism>
<reference evidence="2 3" key="1">
    <citation type="journal article" date="2018" name="Front. Plant Sci.">
        <title>Red Clover (Trifolium pratense) and Zigzag Clover (T. medium) - A Picture of Genomic Similarities and Differences.</title>
        <authorList>
            <person name="Dluhosova J."/>
            <person name="Istvanek J."/>
            <person name="Nedelnik J."/>
            <person name="Repkova J."/>
        </authorList>
    </citation>
    <scope>NUCLEOTIDE SEQUENCE [LARGE SCALE GENOMIC DNA]</scope>
    <source>
        <strain evidence="3">cv. 10/8</strain>
        <tissue evidence="2">Leaf</tissue>
    </source>
</reference>
<evidence type="ECO:0000256" key="1">
    <source>
        <dbReference type="SAM" id="MobiDB-lite"/>
    </source>
</evidence>